<dbReference type="CDD" id="cd00756">
    <property type="entry name" value="MoaE"/>
    <property type="match status" value="1"/>
</dbReference>
<evidence type="ECO:0000256" key="10">
    <source>
        <dbReference type="ARBA" id="ARBA00030781"/>
    </source>
</evidence>
<evidence type="ECO:0000256" key="8">
    <source>
        <dbReference type="ARBA" id="ARBA00029745"/>
    </source>
</evidence>
<dbReference type="Gene3D" id="3.90.1170.40">
    <property type="entry name" value="Molybdopterin biosynthesis MoaE subunit"/>
    <property type="match status" value="1"/>
</dbReference>
<evidence type="ECO:0000256" key="11">
    <source>
        <dbReference type="ARBA" id="ARBA00032474"/>
    </source>
</evidence>
<keyword evidence="14" id="KW-1185">Reference proteome</keyword>
<comment type="catalytic activity">
    <reaction evidence="12">
        <text>2 [molybdopterin-synthase sulfur-carrier protein]-C-terminal-Gly-aminoethanethioate + cyclic pyranopterin phosphate + H2O = molybdopterin + 2 [molybdopterin-synthase sulfur-carrier protein]-C-terminal Gly-Gly + 2 H(+)</text>
        <dbReference type="Rhea" id="RHEA:26333"/>
        <dbReference type="Rhea" id="RHEA-COMP:12202"/>
        <dbReference type="Rhea" id="RHEA-COMP:19907"/>
        <dbReference type="ChEBI" id="CHEBI:15377"/>
        <dbReference type="ChEBI" id="CHEBI:15378"/>
        <dbReference type="ChEBI" id="CHEBI:58698"/>
        <dbReference type="ChEBI" id="CHEBI:59648"/>
        <dbReference type="ChEBI" id="CHEBI:90778"/>
        <dbReference type="ChEBI" id="CHEBI:232372"/>
        <dbReference type="EC" id="2.8.1.12"/>
    </reaction>
</comment>
<evidence type="ECO:0000313" key="13">
    <source>
        <dbReference type="EMBL" id="WFR96378.1"/>
    </source>
</evidence>
<proteinExistence type="inferred from homology"/>
<organism evidence="13 14">
    <name type="scientific">Rhizobium tumorigenes</name>
    <dbReference type="NCBI Taxonomy" id="2041385"/>
    <lineage>
        <taxon>Bacteria</taxon>
        <taxon>Pseudomonadati</taxon>
        <taxon>Pseudomonadota</taxon>
        <taxon>Alphaproteobacteria</taxon>
        <taxon>Hyphomicrobiales</taxon>
        <taxon>Rhizobiaceae</taxon>
        <taxon>Rhizobium/Agrobacterium group</taxon>
        <taxon>Rhizobium</taxon>
    </lineage>
</organism>
<dbReference type="SUPFAM" id="SSF54690">
    <property type="entry name" value="Molybdopterin synthase subunit MoaE"/>
    <property type="match status" value="1"/>
</dbReference>
<evidence type="ECO:0000256" key="3">
    <source>
        <dbReference type="ARBA" id="ARBA00011950"/>
    </source>
</evidence>
<dbReference type="Proteomes" id="UP000249499">
    <property type="component" value="Chromosome"/>
</dbReference>
<reference evidence="14" key="2">
    <citation type="journal article" date="2023" name="MicrobiologyOpen">
        <title>Genomics of the tumorigenes clade of the family Rhizobiaceae and description of Rhizobium rhododendri sp. nov.</title>
        <authorList>
            <person name="Kuzmanovic N."/>
            <person name="diCenzo G.C."/>
            <person name="Bunk B."/>
            <person name="Sproeer C."/>
            <person name="Fruehling A."/>
            <person name="Neumann-Schaal M."/>
            <person name="Overmann J."/>
            <person name="Smalla K."/>
        </authorList>
    </citation>
    <scope>NUCLEOTIDE SEQUENCE [LARGE SCALE GENOMIC DNA]</scope>
    <source>
        <strain evidence="14">1078</strain>
    </source>
</reference>
<reference evidence="13 14" key="1">
    <citation type="journal article" date="2018" name="Sci. Rep.">
        <title>Rhizobium tumorigenes sp. nov., a novel plant tumorigenic bacterium isolated from cane gall tumors on thornless blackberry.</title>
        <authorList>
            <person name="Kuzmanovi N."/>
            <person name="Smalla K."/>
            <person name="Gronow S."/>
            <person name="PuBawska J."/>
        </authorList>
    </citation>
    <scope>NUCLEOTIDE SEQUENCE [LARGE SCALE GENOMIC DNA]</scope>
    <source>
        <strain evidence="13 14">1078</strain>
    </source>
</reference>
<dbReference type="InterPro" id="IPR003448">
    <property type="entry name" value="Mopterin_biosynth_MoaE"/>
</dbReference>
<dbReference type="RefSeq" id="WP_111220469.1">
    <property type="nucleotide sequence ID" value="NZ_CP117255.1"/>
</dbReference>
<dbReference type="EMBL" id="CP117255">
    <property type="protein sequence ID" value="WFR96378.1"/>
    <property type="molecule type" value="Genomic_DNA"/>
</dbReference>
<sequence length="160" mass="17498">MGDVPPILPTIRVQRDDFDLQAEVAKLSQGRHEIGAVVTFSGLCRDEGASLAALELEHYPGMAEAEMERIATAAIQRFQLRGLTAIHRFGRILPGENIVLVVAASSHRQAAFDGANFVMDFLKTAAPFWKKEHAADGKAGDWVAARDADDAARTRWTADR</sequence>
<gene>
    <name evidence="13" type="ORF">PR017_04390</name>
</gene>
<dbReference type="PANTHER" id="PTHR23404">
    <property type="entry name" value="MOLYBDOPTERIN SYNTHASE RELATED"/>
    <property type="match status" value="1"/>
</dbReference>
<evidence type="ECO:0000313" key="14">
    <source>
        <dbReference type="Proteomes" id="UP000249499"/>
    </source>
</evidence>
<evidence type="ECO:0000256" key="5">
    <source>
        <dbReference type="ARBA" id="ARBA00023150"/>
    </source>
</evidence>
<dbReference type="EC" id="2.8.1.12" evidence="3"/>
<comment type="function">
    <text evidence="6">Converts molybdopterin precursor Z into molybdopterin. This requires the incorporation of two sulfur atoms into precursor Z to generate a dithiolene group. The sulfur is provided by MoaD.</text>
</comment>
<evidence type="ECO:0000256" key="12">
    <source>
        <dbReference type="ARBA" id="ARBA00049878"/>
    </source>
</evidence>
<comment type="pathway">
    <text evidence="1">Cofactor biosynthesis; molybdopterin biosynthesis.</text>
</comment>
<accession>A0AAF1KHA0</accession>
<comment type="similarity">
    <text evidence="2">Belongs to the MoaE family.</text>
</comment>
<evidence type="ECO:0000256" key="7">
    <source>
        <dbReference type="ARBA" id="ARBA00026066"/>
    </source>
</evidence>
<protein>
    <recommendedName>
        <fullName evidence="4">Molybdopterin synthase catalytic subunit</fullName>
        <ecNumber evidence="3">2.8.1.12</ecNumber>
    </recommendedName>
    <alternativeName>
        <fullName evidence="10">MPT synthase subunit 2</fullName>
    </alternativeName>
    <alternativeName>
        <fullName evidence="8">Molybdenum cofactor biosynthesis protein E</fullName>
    </alternativeName>
    <alternativeName>
        <fullName evidence="9">Molybdopterin-converting factor large subunit</fullName>
    </alternativeName>
    <alternativeName>
        <fullName evidence="11">Molybdopterin-converting factor subunit 2</fullName>
    </alternativeName>
</protein>
<dbReference type="GO" id="GO:0006777">
    <property type="term" value="P:Mo-molybdopterin cofactor biosynthetic process"/>
    <property type="evidence" value="ECO:0007669"/>
    <property type="project" value="UniProtKB-KW"/>
</dbReference>
<dbReference type="AlphaFoldDB" id="A0AAF1KHA0"/>
<evidence type="ECO:0000256" key="1">
    <source>
        <dbReference type="ARBA" id="ARBA00005046"/>
    </source>
</evidence>
<dbReference type="GO" id="GO:0030366">
    <property type="term" value="F:molybdopterin synthase activity"/>
    <property type="evidence" value="ECO:0007669"/>
    <property type="project" value="UniProtKB-EC"/>
</dbReference>
<name>A0AAF1KHA0_9HYPH</name>
<dbReference type="InterPro" id="IPR036563">
    <property type="entry name" value="MoaE_sf"/>
</dbReference>
<comment type="subunit">
    <text evidence="7">Heterotetramer of 2 MoaD subunits and 2 MoaE subunits. Also stable as homodimer. The enzyme changes between these two forms during catalysis.</text>
</comment>
<evidence type="ECO:0000256" key="4">
    <source>
        <dbReference type="ARBA" id="ARBA00013858"/>
    </source>
</evidence>
<evidence type="ECO:0000256" key="2">
    <source>
        <dbReference type="ARBA" id="ARBA00005426"/>
    </source>
</evidence>
<evidence type="ECO:0000256" key="6">
    <source>
        <dbReference type="ARBA" id="ARBA00025448"/>
    </source>
</evidence>
<evidence type="ECO:0000256" key="9">
    <source>
        <dbReference type="ARBA" id="ARBA00030407"/>
    </source>
</evidence>
<dbReference type="Pfam" id="PF02391">
    <property type="entry name" value="MoaE"/>
    <property type="match status" value="1"/>
</dbReference>
<dbReference type="KEGG" id="rtu:PR017_04390"/>
<keyword evidence="5" id="KW-0501">Molybdenum cofactor biosynthesis</keyword>